<proteinExistence type="predicted"/>
<sequence length="714" mass="80693">MRSTRSYRTWKALPNKGVHTQRKIHVALRLMLLGLPIVLIIILAFFLFYTRLYSLLDAEKQTQYESRARQCANLITYQIASDQNRLASLAHSLSNLTIQQSLEIVEGLDNAALTLITENIPSEVMPFAVDALSVVHRFAFLSSDGNQALLQLKLDPILYQAILECPEHAKASRMIWANERGEIIWQSKSEEQLFEDKTLATLFPAWSEGMTQSLLMKTDSSFVAIIPLGDGNGYFVLESHDRLLEMAYLTILQASLSMAVLVSLLLLSLLFYLLYKDYVYEQSLMHLAFEDELTGLPNKNHFVQEAAQLLGRARSPYAVIILDIGKFKLINDHFGYAFGDSMLLHFSKVLPRYTTKDGVCARLSGDKFILLCSYREKETLERRISVITEELKRFSFPGSSPFQLDILIGISLIEGNAVPINAAIDRALFALSALKERQTSGSLYYDEVLRSELLEESELEKVFAKAIKDGEFYVVLQPKYSLQTRRLVGCEALVRWDHPGKGRLAPSQFIPLLEKHNLLVTLDMFVLEQVCTLIKGWQNKGLPIFPISVNQSRSYLFNTHYERTLVDLIDRYGVSHQLIEFELTESLFLNDVKHLSLVLASLRSHSFLVSIDDFGSGYSSLTMLKDVGIDVIKLDQGFLKGTDEHHRGKVVVQHVIAMAKQLGITTVAEGVETSEQAQMLQLLGCDVVQGYFFSHPLEISEYEALLIDDRLPSS</sequence>
<organism evidence="4">
    <name type="scientific">bioreactor metagenome</name>
    <dbReference type="NCBI Taxonomy" id="1076179"/>
    <lineage>
        <taxon>unclassified sequences</taxon>
        <taxon>metagenomes</taxon>
        <taxon>ecological metagenomes</taxon>
    </lineage>
</organism>
<dbReference type="InterPro" id="IPR035919">
    <property type="entry name" value="EAL_sf"/>
</dbReference>
<evidence type="ECO:0000259" key="2">
    <source>
        <dbReference type="PROSITE" id="PS50883"/>
    </source>
</evidence>
<evidence type="ECO:0000256" key="1">
    <source>
        <dbReference type="SAM" id="Phobius"/>
    </source>
</evidence>
<dbReference type="PANTHER" id="PTHR33121:SF71">
    <property type="entry name" value="OXYGEN SENSOR PROTEIN DOSP"/>
    <property type="match status" value="1"/>
</dbReference>
<dbReference type="SMART" id="SM00052">
    <property type="entry name" value="EAL"/>
    <property type="match status" value="1"/>
</dbReference>
<dbReference type="AlphaFoldDB" id="A0A644WG55"/>
<name>A0A644WG55_9ZZZZ</name>
<protein>
    <submittedName>
        <fullName evidence="4">Uncharacterized protein</fullName>
    </submittedName>
</protein>
<keyword evidence="1" id="KW-0812">Transmembrane</keyword>
<keyword evidence="1" id="KW-0472">Membrane</keyword>
<dbReference type="Gene3D" id="3.20.20.450">
    <property type="entry name" value="EAL domain"/>
    <property type="match status" value="1"/>
</dbReference>
<dbReference type="SUPFAM" id="SSF55073">
    <property type="entry name" value="Nucleotide cyclase"/>
    <property type="match status" value="1"/>
</dbReference>
<dbReference type="CDD" id="cd01949">
    <property type="entry name" value="GGDEF"/>
    <property type="match status" value="1"/>
</dbReference>
<dbReference type="PROSITE" id="PS50887">
    <property type="entry name" value="GGDEF"/>
    <property type="match status" value="1"/>
</dbReference>
<feature type="transmembrane region" description="Helical" evidence="1">
    <location>
        <begin position="26"/>
        <end position="49"/>
    </location>
</feature>
<dbReference type="InterPro" id="IPR050706">
    <property type="entry name" value="Cyclic-di-GMP_PDE-like"/>
</dbReference>
<dbReference type="SUPFAM" id="SSF141868">
    <property type="entry name" value="EAL domain-like"/>
    <property type="match status" value="1"/>
</dbReference>
<dbReference type="InterPro" id="IPR043128">
    <property type="entry name" value="Rev_trsase/Diguanyl_cyclase"/>
</dbReference>
<dbReference type="GO" id="GO:0071111">
    <property type="term" value="F:cyclic-guanylate-specific phosphodiesterase activity"/>
    <property type="evidence" value="ECO:0007669"/>
    <property type="project" value="InterPro"/>
</dbReference>
<dbReference type="EMBL" id="VSSQ01000902">
    <property type="protein sequence ID" value="MPM02845.1"/>
    <property type="molecule type" value="Genomic_DNA"/>
</dbReference>
<dbReference type="Pfam" id="PF00563">
    <property type="entry name" value="EAL"/>
    <property type="match status" value="1"/>
</dbReference>
<feature type="transmembrane region" description="Helical" evidence="1">
    <location>
        <begin position="246"/>
        <end position="275"/>
    </location>
</feature>
<evidence type="ECO:0000259" key="3">
    <source>
        <dbReference type="PROSITE" id="PS50887"/>
    </source>
</evidence>
<dbReference type="SMART" id="SM00267">
    <property type="entry name" value="GGDEF"/>
    <property type="match status" value="1"/>
</dbReference>
<dbReference type="Gene3D" id="3.30.70.270">
    <property type="match status" value="1"/>
</dbReference>
<gene>
    <name evidence="4" type="ORF">SDC9_49100</name>
</gene>
<keyword evidence="1" id="KW-1133">Transmembrane helix</keyword>
<dbReference type="NCBIfam" id="TIGR00254">
    <property type="entry name" value="GGDEF"/>
    <property type="match status" value="1"/>
</dbReference>
<feature type="domain" description="EAL" evidence="2">
    <location>
        <begin position="456"/>
        <end position="710"/>
    </location>
</feature>
<dbReference type="InterPro" id="IPR029787">
    <property type="entry name" value="Nucleotide_cyclase"/>
</dbReference>
<accession>A0A644WG55</accession>
<dbReference type="InterPro" id="IPR000160">
    <property type="entry name" value="GGDEF_dom"/>
</dbReference>
<comment type="caution">
    <text evidence="4">The sequence shown here is derived from an EMBL/GenBank/DDBJ whole genome shotgun (WGS) entry which is preliminary data.</text>
</comment>
<dbReference type="PROSITE" id="PS50883">
    <property type="entry name" value="EAL"/>
    <property type="match status" value="1"/>
</dbReference>
<feature type="domain" description="GGDEF" evidence="3">
    <location>
        <begin position="315"/>
        <end position="447"/>
    </location>
</feature>
<evidence type="ECO:0000313" key="4">
    <source>
        <dbReference type="EMBL" id="MPM02845.1"/>
    </source>
</evidence>
<dbReference type="CDD" id="cd01948">
    <property type="entry name" value="EAL"/>
    <property type="match status" value="1"/>
</dbReference>
<dbReference type="PANTHER" id="PTHR33121">
    <property type="entry name" value="CYCLIC DI-GMP PHOSPHODIESTERASE PDEF"/>
    <property type="match status" value="1"/>
</dbReference>
<dbReference type="InterPro" id="IPR001633">
    <property type="entry name" value="EAL_dom"/>
</dbReference>
<dbReference type="Pfam" id="PF00990">
    <property type="entry name" value="GGDEF"/>
    <property type="match status" value="1"/>
</dbReference>
<reference evidence="4" key="1">
    <citation type="submission" date="2019-08" db="EMBL/GenBank/DDBJ databases">
        <authorList>
            <person name="Kucharzyk K."/>
            <person name="Murdoch R.W."/>
            <person name="Higgins S."/>
            <person name="Loffler F."/>
        </authorList>
    </citation>
    <scope>NUCLEOTIDE SEQUENCE</scope>
</reference>